<dbReference type="PANTHER" id="PTHR13408">
    <property type="entry name" value="DNA-DIRECTED RNA POLYMERASE III"/>
    <property type="match status" value="1"/>
</dbReference>
<dbReference type="EMBL" id="KV878889">
    <property type="protein sequence ID" value="OJJ88538.1"/>
    <property type="molecule type" value="Genomic_DNA"/>
</dbReference>
<feature type="compositionally biased region" description="Acidic residues" evidence="5">
    <location>
        <begin position="503"/>
        <end position="516"/>
    </location>
</feature>
<keyword evidence="7" id="KW-1185">Reference proteome</keyword>
<organism evidence="6 7">
    <name type="scientific">Aspergillus glaucus CBS 516.65</name>
    <dbReference type="NCBI Taxonomy" id="1160497"/>
    <lineage>
        <taxon>Eukaryota</taxon>
        <taxon>Fungi</taxon>
        <taxon>Dikarya</taxon>
        <taxon>Ascomycota</taxon>
        <taxon>Pezizomycotina</taxon>
        <taxon>Eurotiomycetes</taxon>
        <taxon>Eurotiomycetidae</taxon>
        <taxon>Eurotiales</taxon>
        <taxon>Aspergillaceae</taxon>
        <taxon>Aspergillus</taxon>
        <taxon>Aspergillus subgen. Aspergillus</taxon>
    </lineage>
</organism>
<gene>
    <name evidence="6" type="ORF">ASPGLDRAFT_717469</name>
</gene>
<feature type="region of interest" description="Disordered" evidence="5">
    <location>
        <begin position="42"/>
        <end position="571"/>
    </location>
</feature>
<feature type="compositionally biased region" description="Basic and acidic residues" evidence="5">
    <location>
        <begin position="492"/>
        <end position="502"/>
    </location>
</feature>
<evidence type="ECO:0000256" key="3">
    <source>
        <dbReference type="ARBA" id="ARBA00023163"/>
    </source>
</evidence>
<dbReference type="GO" id="GO:0042797">
    <property type="term" value="P:tRNA transcription by RNA polymerase III"/>
    <property type="evidence" value="ECO:0007669"/>
    <property type="project" value="TreeGrafter"/>
</dbReference>
<feature type="compositionally biased region" description="Gly residues" evidence="5">
    <location>
        <begin position="190"/>
        <end position="237"/>
    </location>
</feature>
<dbReference type="VEuPathDB" id="FungiDB:ASPGLDRAFT_717469"/>
<dbReference type="Proteomes" id="UP000184300">
    <property type="component" value="Unassembled WGS sequence"/>
</dbReference>
<proteinExistence type="predicted"/>
<reference evidence="7" key="1">
    <citation type="journal article" date="2017" name="Genome Biol.">
        <title>Comparative genomics reveals high biological diversity and specific adaptations in the industrially and medically important fungal genus Aspergillus.</title>
        <authorList>
            <person name="de Vries R.P."/>
            <person name="Riley R."/>
            <person name="Wiebenga A."/>
            <person name="Aguilar-Osorio G."/>
            <person name="Amillis S."/>
            <person name="Uchima C.A."/>
            <person name="Anderluh G."/>
            <person name="Asadollahi M."/>
            <person name="Askin M."/>
            <person name="Barry K."/>
            <person name="Battaglia E."/>
            <person name="Bayram O."/>
            <person name="Benocci T."/>
            <person name="Braus-Stromeyer S.A."/>
            <person name="Caldana C."/>
            <person name="Canovas D."/>
            <person name="Cerqueira G.C."/>
            <person name="Chen F."/>
            <person name="Chen W."/>
            <person name="Choi C."/>
            <person name="Clum A."/>
            <person name="Dos Santos R.A."/>
            <person name="Damasio A.R."/>
            <person name="Diallinas G."/>
            <person name="Emri T."/>
            <person name="Fekete E."/>
            <person name="Flipphi M."/>
            <person name="Freyberg S."/>
            <person name="Gallo A."/>
            <person name="Gournas C."/>
            <person name="Habgood R."/>
            <person name="Hainaut M."/>
            <person name="Harispe M.L."/>
            <person name="Henrissat B."/>
            <person name="Hilden K.S."/>
            <person name="Hope R."/>
            <person name="Hossain A."/>
            <person name="Karabika E."/>
            <person name="Karaffa L."/>
            <person name="Karanyi Z."/>
            <person name="Krasevec N."/>
            <person name="Kuo A."/>
            <person name="Kusch H."/>
            <person name="LaButti K."/>
            <person name="Lagendijk E.L."/>
            <person name="Lapidus A."/>
            <person name="Levasseur A."/>
            <person name="Lindquist E."/>
            <person name="Lipzen A."/>
            <person name="Logrieco A.F."/>
            <person name="MacCabe A."/>
            <person name="Maekelae M.R."/>
            <person name="Malavazi I."/>
            <person name="Melin P."/>
            <person name="Meyer V."/>
            <person name="Mielnichuk N."/>
            <person name="Miskei M."/>
            <person name="Molnar A.P."/>
            <person name="Mule G."/>
            <person name="Ngan C.Y."/>
            <person name="Orejas M."/>
            <person name="Orosz E."/>
            <person name="Ouedraogo J.P."/>
            <person name="Overkamp K.M."/>
            <person name="Park H.-S."/>
            <person name="Perrone G."/>
            <person name="Piumi F."/>
            <person name="Punt P.J."/>
            <person name="Ram A.F."/>
            <person name="Ramon A."/>
            <person name="Rauscher S."/>
            <person name="Record E."/>
            <person name="Riano-Pachon D.M."/>
            <person name="Robert V."/>
            <person name="Roehrig J."/>
            <person name="Ruller R."/>
            <person name="Salamov A."/>
            <person name="Salih N.S."/>
            <person name="Samson R.A."/>
            <person name="Sandor E."/>
            <person name="Sanguinetti M."/>
            <person name="Schuetze T."/>
            <person name="Sepcic K."/>
            <person name="Shelest E."/>
            <person name="Sherlock G."/>
            <person name="Sophianopoulou V."/>
            <person name="Squina F.M."/>
            <person name="Sun H."/>
            <person name="Susca A."/>
            <person name="Todd R.B."/>
            <person name="Tsang A."/>
            <person name="Unkles S.E."/>
            <person name="van de Wiele N."/>
            <person name="van Rossen-Uffink D."/>
            <person name="Oliveira J.V."/>
            <person name="Vesth T.C."/>
            <person name="Visser J."/>
            <person name="Yu J.-H."/>
            <person name="Zhou M."/>
            <person name="Andersen M.R."/>
            <person name="Archer D.B."/>
            <person name="Baker S.E."/>
            <person name="Benoit I."/>
            <person name="Brakhage A.A."/>
            <person name="Braus G.H."/>
            <person name="Fischer R."/>
            <person name="Frisvad J.C."/>
            <person name="Goldman G.H."/>
            <person name="Houbraken J."/>
            <person name="Oakley B."/>
            <person name="Pocsi I."/>
            <person name="Scazzocchio C."/>
            <person name="Seiboth B."/>
            <person name="vanKuyk P.A."/>
            <person name="Wortman J."/>
            <person name="Dyer P.S."/>
            <person name="Grigoriev I.V."/>
        </authorList>
    </citation>
    <scope>NUCLEOTIDE SEQUENCE [LARGE SCALE GENOMIC DNA]</scope>
    <source>
        <strain evidence="7">CBS 516.65</strain>
    </source>
</reference>
<feature type="compositionally biased region" description="Low complexity" evidence="5">
    <location>
        <begin position="66"/>
        <end position="111"/>
    </location>
</feature>
<protein>
    <recommendedName>
        <fullName evidence="8">RNA polymerase III RPC4-domain-containing protein</fullName>
    </recommendedName>
</protein>
<evidence type="ECO:0000256" key="5">
    <source>
        <dbReference type="SAM" id="MobiDB-lite"/>
    </source>
</evidence>
<accession>A0A1L9VX88</accession>
<evidence type="ECO:0000313" key="7">
    <source>
        <dbReference type="Proteomes" id="UP000184300"/>
    </source>
</evidence>
<keyword evidence="2" id="KW-0240">DNA-directed RNA polymerase</keyword>
<name>A0A1L9VX88_ASPGL</name>
<dbReference type="AlphaFoldDB" id="A0A1L9VX88"/>
<evidence type="ECO:0000313" key="6">
    <source>
        <dbReference type="EMBL" id="OJJ88538.1"/>
    </source>
</evidence>
<evidence type="ECO:0008006" key="8">
    <source>
        <dbReference type="Google" id="ProtNLM"/>
    </source>
</evidence>
<dbReference type="Pfam" id="PF05132">
    <property type="entry name" value="RNA_pol_Rpc4"/>
    <property type="match status" value="1"/>
</dbReference>
<dbReference type="RefSeq" id="XP_022405214.1">
    <property type="nucleotide sequence ID" value="XM_022549570.1"/>
</dbReference>
<dbReference type="GO" id="GO:0005666">
    <property type="term" value="C:RNA polymerase III complex"/>
    <property type="evidence" value="ECO:0007669"/>
    <property type="project" value="InterPro"/>
</dbReference>
<dbReference type="GeneID" id="34465830"/>
<feature type="compositionally biased region" description="Polar residues" evidence="5">
    <location>
        <begin position="114"/>
        <end position="125"/>
    </location>
</feature>
<evidence type="ECO:0000256" key="2">
    <source>
        <dbReference type="ARBA" id="ARBA00022478"/>
    </source>
</evidence>
<feature type="compositionally biased region" description="Basic and acidic residues" evidence="5">
    <location>
        <begin position="344"/>
        <end position="354"/>
    </location>
</feature>
<sequence length="680" mass="73154">MLCPIRFSVIAPQLHFPAIHARLRFFYPPDPEKKKIHNFFFSQPPSTEYHTTPTQHITMPPKAAPRRGAASASSSTRPQTENPNPSAPNASRPTPAPSAGRTAAGAAPRAPVQRLQTLNKRTPTGSIAPAARTSATPGPSGAPGEPAKPTLKYKPRAVGRRSKEEREAIEKLEAERHRERLKEAAAIQRGRGGSRGGPFGRGRGGGVGGAGVGGPLGAGTGGGGGRRGRGGRFGGDGGRGDSRASSMGHRSRTRSVIDIGSAAASRDVSSDESDSGNLVDIDQINLDSDEEGFVPDEEPKKGKGKMAMADDADERGLRPIRVERHEHAERVVSVNMESSSGKSAELREQAKAKTEDDDDDDALFVPQEDQVEEVRVKEEPTDEGDQVMKDVPTTAADDTAADVDDEFLPAQKVKVRRNLSKEPTSKEATPAPAPTPAPTKDPKSLLRTKEDIEEYERHEQDLVAIKDLLITEPKSPKEKEPQPEEPTTVEGEGDKPETAAEEKEGEEEKPEEEEIDDKLSGQLFLVQFPPMTPNLVVPSATDGEGEAPTEPTTTNPEPQPTEPTVKHEDTNDPELITDTTIQHPKLVTASDQQLPAGRVGKLNVHASGKVTLDWGGISFELDKATDVDFLQEALILSTPPTQAGMTAEEIKASEEEEKRVWAMGQLSGKFTVTPDWAKIL</sequence>
<dbReference type="InterPro" id="IPR007811">
    <property type="entry name" value="RPC4"/>
</dbReference>
<feature type="compositionally biased region" description="Basic and acidic residues" evidence="5">
    <location>
        <begin position="440"/>
        <end position="461"/>
    </location>
</feature>
<keyword evidence="3" id="KW-0804">Transcription</keyword>
<feature type="compositionally biased region" description="Basic and acidic residues" evidence="5">
    <location>
        <begin position="314"/>
        <end position="330"/>
    </location>
</feature>
<dbReference type="GO" id="GO:0003677">
    <property type="term" value="F:DNA binding"/>
    <property type="evidence" value="ECO:0007669"/>
    <property type="project" value="InterPro"/>
</dbReference>
<evidence type="ECO:0000256" key="4">
    <source>
        <dbReference type="ARBA" id="ARBA00023242"/>
    </source>
</evidence>
<dbReference type="OrthoDB" id="5836119at2759"/>
<dbReference type="STRING" id="1160497.A0A1L9VX88"/>
<feature type="compositionally biased region" description="Acidic residues" evidence="5">
    <location>
        <begin position="287"/>
        <end position="296"/>
    </location>
</feature>
<feature type="compositionally biased region" description="Basic and acidic residues" evidence="5">
    <location>
        <begin position="161"/>
        <end position="183"/>
    </location>
</feature>
<dbReference type="PANTHER" id="PTHR13408:SF0">
    <property type="entry name" value="DNA-DIRECTED RNA POLYMERASE III SUBUNIT RPC4"/>
    <property type="match status" value="1"/>
</dbReference>
<evidence type="ECO:0000256" key="1">
    <source>
        <dbReference type="ARBA" id="ARBA00004123"/>
    </source>
</evidence>
<keyword evidence="4" id="KW-0539">Nucleus</keyword>
<comment type="subcellular location">
    <subcellularLocation>
        <location evidence="1">Nucleus</location>
    </subcellularLocation>
</comment>
<feature type="compositionally biased region" description="Low complexity" evidence="5">
    <location>
        <begin position="546"/>
        <end position="556"/>
    </location>
</feature>
<feature type="compositionally biased region" description="Basic residues" evidence="5">
    <location>
        <begin position="151"/>
        <end position="160"/>
    </location>
</feature>
<feature type="compositionally biased region" description="Polar residues" evidence="5">
    <location>
        <begin position="42"/>
        <end position="57"/>
    </location>
</feature>